<keyword evidence="7" id="KW-0315">Glutamine amidotransferase</keyword>
<organism evidence="11 12">
    <name type="scientific">Microbacterium aurantiacum</name>
    <dbReference type="NCBI Taxonomy" id="162393"/>
    <lineage>
        <taxon>Bacteria</taxon>
        <taxon>Bacillati</taxon>
        <taxon>Actinomycetota</taxon>
        <taxon>Actinomycetes</taxon>
        <taxon>Micrococcales</taxon>
        <taxon>Microbacteriaceae</taxon>
        <taxon>Microbacterium</taxon>
    </lineage>
</organism>
<feature type="active site" description="Nucleophile; for GATase activity" evidence="8">
    <location>
        <position position="2"/>
    </location>
</feature>
<gene>
    <name evidence="8 11" type="primary">glmS</name>
    <name evidence="11" type="ORF">KZC48_11850</name>
</gene>
<evidence type="ECO:0000313" key="11">
    <source>
        <dbReference type="EMBL" id="MDN4465087.1"/>
    </source>
</evidence>
<comment type="caution">
    <text evidence="11">The sequence shown here is derived from an EMBL/GenBank/DDBJ whole genome shotgun (WGS) entry which is preliminary data.</text>
</comment>
<dbReference type="PANTHER" id="PTHR10937:SF0">
    <property type="entry name" value="GLUTAMINE--FRUCTOSE-6-PHOSPHATE TRANSAMINASE (ISOMERIZING)"/>
    <property type="match status" value="1"/>
</dbReference>
<dbReference type="RefSeq" id="WP_301134877.1">
    <property type="nucleotide sequence ID" value="NZ_BAAAUQ010000036.1"/>
</dbReference>
<comment type="function">
    <text evidence="8">Catalyzes the first step in hexosamine metabolism, converting fructose-6P into glucosamine-6P using glutamine as a nitrogen source.</text>
</comment>
<dbReference type="InterPro" id="IPR035490">
    <property type="entry name" value="GlmS/FrlB_SIS"/>
</dbReference>
<evidence type="ECO:0000259" key="10">
    <source>
        <dbReference type="PROSITE" id="PS51464"/>
    </source>
</evidence>
<dbReference type="InterPro" id="IPR029055">
    <property type="entry name" value="Ntn_hydrolases_N"/>
</dbReference>
<evidence type="ECO:0000256" key="1">
    <source>
        <dbReference type="ARBA" id="ARBA00001031"/>
    </source>
</evidence>
<dbReference type="PROSITE" id="PS51464">
    <property type="entry name" value="SIS"/>
    <property type="match status" value="2"/>
</dbReference>
<comment type="subunit">
    <text evidence="8">Homodimer.</text>
</comment>
<dbReference type="PANTHER" id="PTHR10937">
    <property type="entry name" value="GLUCOSAMINE--FRUCTOSE-6-PHOSPHATE AMINOTRANSFERASE, ISOMERIZING"/>
    <property type="match status" value="1"/>
</dbReference>
<evidence type="ECO:0000256" key="4">
    <source>
        <dbReference type="ARBA" id="ARBA00022576"/>
    </source>
</evidence>
<feature type="active site" description="For Fru-6P isomerization activity" evidence="8">
    <location>
        <position position="612"/>
    </location>
</feature>
<dbReference type="PROSITE" id="PS51278">
    <property type="entry name" value="GATASE_TYPE_2"/>
    <property type="match status" value="1"/>
</dbReference>
<dbReference type="Proteomes" id="UP001172731">
    <property type="component" value="Unassembled WGS sequence"/>
</dbReference>
<evidence type="ECO:0000256" key="3">
    <source>
        <dbReference type="ARBA" id="ARBA00016090"/>
    </source>
</evidence>
<dbReference type="EMBL" id="JAHWXI010000014">
    <property type="protein sequence ID" value="MDN4465087.1"/>
    <property type="molecule type" value="Genomic_DNA"/>
</dbReference>
<feature type="initiator methionine" description="Removed" evidence="8">
    <location>
        <position position="1"/>
    </location>
</feature>
<evidence type="ECO:0000256" key="7">
    <source>
        <dbReference type="ARBA" id="ARBA00022962"/>
    </source>
</evidence>
<comment type="catalytic activity">
    <reaction evidence="1 8">
        <text>D-fructose 6-phosphate + L-glutamine = D-glucosamine 6-phosphate + L-glutamate</text>
        <dbReference type="Rhea" id="RHEA:13237"/>
        <dbReference type="ChEBI" id="CHEBI:29985"/>
        <dbReference type="ChEBI" id="CHEBI:58359"/>
        <dbReference type="ChEBI" id="CHEBI:58725"/>
        <dbReference type="ChEBI" id="CHEBI:61527"/>
        <dbReference type="EC" id="2.6.1.16"/>
    </reaction>
</comment>
<dbReference type="NCBIfam" id="TIGR01135">
    <property type="entry name" value="glmS"/>
    <property type="match status" value="1"/>
</dbReference>
<dbReference type="InterPro" id="IPR046348">
    <property type="entry name" value="SIS_dom_sf"/>
</dbReference>
<evidence type="ECO:0000259" key="9">
    <source>
        <dbReference type="PROSITE" id="PS51278"/>
    </source>
</evidence>
<feature type="domain" description="SIS" evidence="10">
    <location>
        <begin position="462"/>
        <end position="607"/>
    </location>
</feature>
<protein>
    <recommendedName>
        <fullName evidence="3 8">Glutamine--fructose-6-phosphate aminotransferase [isomerizing]</fullName>
        <ecNumber evidence="2 8">2.6.1.16</ecNumber>
    </recommendedName>
    <alternativeName>
        <fullName evidence="8">D-fructose-6-phosphate amidotransferase</fullName>
    </alternativeName>
    <alternativeName>
        <fullName evidence="8">GFAT</fullName>
    </alternativeName>
    <alternativeName>
        <fullName evidence="8">Glucosamine-6-phosphate synthase</fullName>
    </alternativeName>
    <alternativeName>
        <fullName evidence="8">Hexosephosphate aminotransferase</fullName>
    </alternativeName>
    <alternativeName>
        <fullName evidence="8">L-glutamine--D-fructose-6-phosphate amidotransferase</fullName>
    </alternativeName>
</protein>
<dbReference type="InterPro" id="IPR035466">
    <property type="entry name" value="GlmS/AgaS_SIS"/>
</dbReference>
<proteinExistence type="inferred from homology"/>
<dbReference type="InterPro" id="IPR005855">
    <property type="entry name" value="GFAT"/>
</dbReference>
<dbReference type="SUPFAM" id="SSF56235">
    <property type="entry name" value="N-terminal nucleophile aminohydrolases (Ntn hydrolases)"/>
    <property type="match status" value="1"/>
</dbReference>
<evidence type="ECO:0000256" key="2">
    <source>
        <dbReference type="ARBA" id="ARBA00012916"/>
    </source>
</evidence>
<evidence type="ECO:0000256" key="8">
    <source>
        <dbReference type="HAMAP-Rule" id="MF_00164"/>
    </source>
</evidence>
<keyword evidence="4 8" id="KW-0032">Aminotransferase</keyword>
<keyword evidence="6" id="KW-0677">Repeat</keyword>
<sequence>MCGIVGYVGPRPSQSILLAGLSRLEYRGYDSAGIAVIDDQGDLGMRKKAGKLAVLRDDLESHPLPAGTTGIGHTRWATHGGPTDANAHPHLADDDKLAVIHNGIVENYAPLKEELLEEGHTFLSETDTEVAAALLAREYRAHDGDLEAAFRATVGRLEGAFTLLAVHTDHPGLVVGARRNSPLVIGLGEGENFLGSDVAAFVEHTRNALAIGQDQIVAITPEGVTVTDFAGDAVEVEPFEVTWDASAAEKGGWSSFMAKEVSEEPEAVANTLRGRIRDGAVAITELDGLDDLFRGISRIVIIAAGTAAYAGMVGKYALEEWARVPVDVDLAHEFHYRNPVIGPDTLVISISQSGETMDTLMAVKYARERGAKTLSICNTQGATIPRESDAIVYTHAGPEVAVASTKAFVAQITALNLLALHIATVRGELSADQVAEQVAELKQIPEKIQHILDDEQPHIEQFAHWMADTRSVLFLGRHVGYPIALEGALKLKEISYIHAEGFAAGELKHGPIALIEPGQPVFVVVPSPRESPVLHSKVVSNIREIHARGARVIAVAEEGDAAVLPISDEVLRIPLTGAITQSLLAVVPLHIFAMGLATAKGLDVDQPRNLAKSVTVE</sequence>
<keyword evidence="12" id="KW-1185">Reference proteome</keyword>
<feature type="domain" description="SIS" evidence="10">
    <location>
        <begin position="289"/>
        <end position="428"/>
    </location>
</feature>
<evidence type="ECO:0000256" key="5">
    <source>
        <dbReference type="ARBA" id="ARBA00022679"/>
    </source>
</evidence>
<accession>A0ABT8FVG5</accession>
<dbReference type="NCBIfam" id="NF001484">
    <property type="entry name" value="PRK00331.1"/>
    <property type="match status" value="1"/>
</dbReference>
<keyword evidence="8" id="KW-0963">Cytoplasm</keyword>
<dbReference type="CDD" id="cd05009">
    <property type="entry name" value="SIS_GlmS_GlmD_2"/>
    <property type="match status" value="1"/>
</dbReference>
<dbReference type="EC" id="2.6.1.16" evidence="2 8"/>
<keyword evidence="5 8" id="KW-0808">Transferase</keyword>
<dbReference type="Pfam" id="PF13522">
    <property type="entry name" value="GATase_6"/>
    <property type="match status" value="1"/>
</dbReference>
<dbReference type="Gene3D" id="3.60.20.10">
    <property type="entry name" value="Glutamine Phosphoribosylpyrophosphate, subunit 1, domain 1"/>
    <property type="match status" value="1"/>
</dbReference>
<dbReference type="GO" id="GO:0004360">
    <property type="term" value="F:glutamine-fructose-6-phosphate transaminase (isomerizing) activity"/>
    <property type="evidence" value="ECO:0007669"/>
    <property type="project" value="UniProtKB-EC"/>
</dbReference>
<dbReference type="InterPro" id="IPR001347">
    <property type="entry name" value="SIS_dom"/>
</dbReference>
<dbReference type="SUPFAM" id="SSF53697">
    <property type="entry name" value="SIS domain"/>
    <property type="match status" value="1"/>
</dbReference>
<feature type="domain" description="Glutamine amidotransferase type-2" evidence="9">
    <location>
        <begin position="2"/>
        <end position="222"/>
    </location>
</feature>
<dbReference type="Gene3D" id="3.40.50.10490">
    <property type="entry name" value="Glucose-6-phosphate isomerase like protein, domain 1"/>
    <property type="match status" value="2"/>
</dbReference>
<dbReference type="InterPro" id="IPR047084">
    <property type="entry name" value="GFAT_N"/>
</dbReference>
<comment type="subcellular location">
    <subcellularLocation>
        <location evidence="8">Cytoplasm</location>
    </subcellularLocation>
</comment>
<name>A0ABT8FVG5_9MICO</name>
<evidence type="ECO:0000313" key="12">
    <source>
        <dbReference type="Proteomes" id="UP001172731"/>
    </source>
</evidence>
<dbReference type="CDD" id="cd00714">
    <property type="entry name" value="GFAT"/>
    <property type="match status" value="1"/>
</dbReference>
<dbReference type="Pfam" id="PF01380">
    <property type="entry name" value="SIS"/>
    <property type="match status" value="2"/>
</dbReference>
<dbReference type="HAMAP" id="MF_00164">
    <property type="entry name" value="GlmS"/>
    <property type="match status" value="1"/>
</dbReference>
<dbReference type="InterPro" id="IPR017932">
    <property type="entry name" value="GATase_2_dom"/>
</dbReference>
<evidence type="ECO:0000256" key="6">
    <source>
        <dbReference type="ARBA" id="ARBA00022737"/>
    </source>
</evidence>
<reference evidence="11" key="1">
    <citation type="submission" date="2021-06" db="EMBL/GenBank/DDBJ databases">
        <title>Genome-based taxonomic framework of Microbacterium strains isolated from marine environment, the description of four new species and reclassification of four preexisting species.</title>
        <authorList>
            <person name="Lee S.D."/>
            <person name="Kim S.-M."/>
            <person name="Byeon Y.-S."/>
            <person name="Yang H.L."/>
            <person name="Kim I.S."/>
        </authorList>
    </citation>
    <scope>NUCLEOTIDE SEQUENCE</scope>
    <source>
        <strain evidence="11">KACC 20510</strain>
    </source>
</reference>
<dbReference type="CDD" id="cd05008">
    <property type="entry name" value="SIS_GlmS_GlmD_1"/>
    <property type="match status" value="1"/>
</dbReference>